<dbReference type="SUPFAM" id="SSF51338">
    <property type="entry name" value="Composite domain of metallo-dependent hydrolases"/>
    <property type="match status" value="1"/>
</dbReference>
<dbReference type="Gene3D" id="2.30.40.10">
    <property type="entry name" value="Urease, subunit C, domain 1"/>
    <property type="match status" value="1"/>
</dbReference>
<dbReference type="Proteomes" id="UP000548476">
    <property type="component" value="Unassembled WGS sequence"/>
</dbReference>
<accession>A0A841FLH6</accession>
<dbReference type="InterPro" id="IPR013108">
    <property type="entry name" value="Amidohydro_3"/>
</dbReference>
<dbReference type="PANTHER" id="PTHR11647">
    <property type="entry name" value="HYDRANTOINASE/DIHYDROPYRIMIDINASE FAMILY MEMBER"/>
    <property type="match status" value="1"/>
</dbReference>
<evidence type="ECO:0000313" key="2">
    <source>
        <dbReference type="EMBL" id="MBB6033469.1"/>
    </source>
</evidence>
<protein>
    <submittedName>
        <fullName evidence="2">N-acyl-D-amino-acid deacylase</fullName>
        <ecNumber evidence="2">3.5.1.81</ecNumber>
    </submittedName>
</protein>
<dbReference type="Gene3D" id="3.20.20.140">
    <property type="entry name" value="Metal-dependent hydrolases"/>
    <property type="match status" value="1"/>
</dbReference>
<dbReference type="SUPFAM" id="SSF51556">
    <property type="entry name" value="Metallo-dependent hydrolases"/>
    <property type="match status" value="1"/>
</dbReference>
<comment type="caution">
    <text evidence="2">The sequence shown here is derived from an EMBL/GenBank/DDBJ whole genome shotgun (WGS) entry which is preliminary data.</text>
</comment>
<dbReference type="CDD" id="cd01297">
    <property type="entry name" value="D-aminoacylase"/>
    <property type="match status" value="1"/>
</dbReference>
<dbReference type="InterPro" id="IPR050378">
    <property type="entry name" value="Metallo-dep_Hydrolases_sf"/>
</dbReference>
<evidence type="ECO:0000313" key="3">
    <source>
        <dbReference type="Proteomes" id="UP000548476"/>
    </source>
</evidence>
<dbReference type="InterPro" id="IPR011059">
    <property type="entry name" value="Metal-dep_hydrolase_composite"/>
</dbReference>
<dbReference type="Gene3D" id="3.30.1490.130">
    <property type="entry name" value="D-aminoacylase. Domain 3"/>
    <property type="match status" value="1"/>
</dbReference>
<evidence type="ECO:0000259" key="1">
    <source>
        <dbReference type="Pfam" id="PF07969"/>
    </source>
</evidence>
<organism evidence="2 3">
    <name type="scientific">Phytomonospora endophytica</name>
    <dbReference type="NCBI Taxonomy" id="714109"/>
    <lineage>
        <taxon>Bacteria</taxon>
        <taxon>Bacillati</taxon>
        <taxon>Actinomycetota</taxon>
        <taxon>Actinomycetes</taxon>
        <taxon>Micromonosporales</taxon>
        <taxon>Micromonosporaceae</taxon>
        <taxon>Phytomonospora</taxon>
    </lineage>
</organism>
<dbReference type="Pfam" id="PF07969">
    <property type="entry name" value="Amidohydro_3"/>
    <property type="match status" value="1"/>
</dbReference>
<dbReference type="EMBL" id="JACHGT010000003">
    <property type="protein sequence ID" value="MBB6033469.1"/>
    <property type="molecule type" value="Genomic_DNA"/>
</dbReference>
<name>A0A841FLH6_9ACTN</name>
<dbReference type="GO" id="GO:0047420">
    <property type="term" value="F:N-acyl-D-amino-acid deacylase activity"/>
    <property type="evidence" value="ECO:0007669"/>
    <property type="project" value="UniProtKB-EC"/>
</dbReference>
<dbReference type="InterPro" id="IPR032466">
    <property type="entry name" value="Metal_Hydrolase"/>
</dbReference>
<dbReference type="GO" id="GO:0016812">
    <property type="term" value="F:hydrolase activity, acting on carbon-nitrogen (but not peptide) bonds, in cyclic amides"/>
    <property type="evidence" value="ECO:0007669"/>
    <property type="project" value="TreeGrafter"/>
</dbReference>
<dbReference type="EC" id="3.5.1.81" evidence="2"/>
<dbReference type="GO" id="GO:0005829">
    <property type="term" value="C:cytosol"/>
    <property type="evidence" value="ECO:0007669"/>
    <property type="project" value="TreeGrafter"/>
</dbReference>
<feature type="domain" description="Amidohydrolase 3" evidence="1">
    <location>
        <begin position="50"/>
        <end position="509"/>
    </location>
</feature>
<sequence length="528" mass="54582">MRFDIVIEGALVLDGTGAEGRAADVGVTGELITAVTPPGGLAGAEAVERIDAGGHVLSPGFIDLHSHTDFTVQGTPGADASVAQGVTTLLTGNCGFSPFPVRDLESAKRTAAFFNDGLAWDWDDLAGYAASVEASGPAINLALQVGHGALRTAVIGPGERGAEAEDVEAMRGLLATAAEQGAYGMSTGLIYAPGSYSNAAEVTSLAAEAAAHGLLYSTHMRSESEHLIEAVGEAIATARASGVRLEISHLKAMGRRNHGKVGEALKMIEAARADGVDVAADVYPYTASSTTLTSRLPGWALDGGVGALLERLGDKETREAIAENLRARMAADIDSAGVVIADLPLGRFTEDVGRSLDEIAGDLGIDPAEAVCEILAAHGGAVSIVNNAMAGADVDEVLAHPLVSVASDGQVLRATGPGRPHPRSFGTFVRVLGHYVRERGLLTLPEAVRKMTGLPAERLGLTGRGRIAEGMVADLAVFDPDTVAERATFTDPWRLATGVRDVFVAGKAVRRDGEATGERPGRVLRKGQ</sequence>
<proteinExistence type="predicted"/>
<keyword evidence="2" id="KW-0378">Hydrolase</keyword>
<keyword evidence="3" id="KW-1185">Reference proteome</keyword>
<dbReference type="RefSeq" id="WP_184786382.1">
    <property type="nucleotide sequence ID" value="NZ_BONT01000015.1"/>
</dbReference>
<dbReference type="InterPro" id="IPR023100">
    <property type="entry name" value="D-aminoacylase_insert_dom_sf"/>
</dbReference>
<dbReference type="AlphaFoldDB" id="A0A841FLH6"/>
<dbReference type="PANTHER" id="PTHR11647:SF1">
    <property type="entry name" value="COLLAPSIN RESPONSE MEDIATOR PROTEIN"/>
    <property type="match status" value="1"/>
</dbReference>
<reference evidence="2 3" key="1">
    <citation type="submission" date="2020-08" db="EMBL/GenBank/DDBJ databases">
        <title>Genomic Encyclopedia of Type Strains, Phase IV (KMG-IV): sequencing the most valuable type-strain genomes for metagenomic binning, comparative biology and taxonomic classification.</title>
        <authorList>
            <person name="Goeker M."/>
        </authorList>
    </citation>
    <scope>NUCLEOTIDE SEQUENCE [LARGE SCALE GENOMIC DNA]</scope>
    <source>
        <strain evidence="2 3">YIM 65646</strain>
    </source>
</reference>
<gene>
    <name evidence="2" type="ORF">HNR73_001319</name>
</gene>